<evidence type="ECO:0000313" key="2">
    <source>
        <dbReference type="EMBL" id="CRZ05612.1"/>
    </source>
</evidence>
<feature type="region of interest" description="Disordered" evidence="1">
    <location>
        <begin position="263"/>
        <end position="284"/>
    </location>
</feature>
<feature type="compositionally biased region" description="Low complexity" evidence="1">
    <location>
        <begin position="107"/>
        <end position="123"/>
    </location>
</feature>
<name>A0A0H5QV26_9EUKA</name>
<feature type="compositionally biased region" description="Basic and acidic residues" evidence="1">
    <location>
        <begin position="124"/>
        <end position="140"/>
    </location>
</feature>
<feature type="compositionally biased region" description="Polar residues" evidence="1">
    <location>
        <begin position="194"/>
        <end position="203"/>
    </location>
</feature>
<feature type="non-terminal residue" evidence="2">
    <location>
        <position position="1"/>
    </location>
</feature>
<feature type="non-terminal residue" evidence="2">
    <location>
        <position position="284"/>
    </location>
</feature>
<dbReference type="EMBL" id="HACM01005170">
    <property type="protein sequence ID" value="CRZ05612.1"/>
    <property type="molecule type" value="Transcribed_RNA"/>
</dbReference>
<evidence type="ECO:0000256" key="1">
    <source>
        <dbReference type="SAM" id="MobiDB-lite"/>
    </source>
</evidence>
<dbReference type="AlphaFoldDB" id="A0A0H5QV26"/>
<feature type="region of interest" description="Disordered" evidence="1">
    <location>
        <begin position="1"/>
        <end position="203"/>
    </location>
</feature>
<accession>A0A0H5QV26</accession>
<protein>
    <submittedName>
        <fullName evidence="2">Uncharacterized protein</fullName>
    </submittedName>
</protein>
<reference evidence="2" key="1">
    <citation type="submission" date="2015-04" db="EMBL/GenBank/DDBJ databases">
        <title>The genome sequence of the plant pathogenic Rhizarian Plasmodiophora brassicae reveals insights in its biotrophic life cycle and the origin of chitin synthesis.</title>
        <authorList>
            <person name="Schwelm A."/>
            <person name="Fogelqvist J."/>
            <person name="Knaust A."/>
            <person name="Julke S."/>
            <person name="Lilja T."/>
            <person name="Dhandapani V."/>
            <person name="Bonilla-Rosso G."/>
            <person name="Karlsson M."/>
            <person name="Shevchenko A."/>
            <person name="Choi S.R."/>
            <person name="Kim H.G."/>
            <person name="Park J.Y."/>
            <person name="Lim Y.P."/>
            <person name="Ludwig-Muller J."/>
            <person name="Dixelius C."/>
        </authorList>
    </citation>
    <scope>NUCLEOTIDE SEQUENCE</scope>
    <source>
        <tissue evidence="2">Potato root galls</tissue>
    </source>
</reference>
<feature type="compositionally biased region" description="Polar residues" evidence="1">
    <location>
        <begin position="32"/>
        <end position="57"/>
    </location>
</feature>
<sequence>SQIEDEDGQADDNEVDGHAGDSKVVSGIMGSPSLSLPNISQQELSGQLSEDGPSSTFSDEEENDGGDGGRTSDNENEGAKRYSQIDDQDGQAGDNEVVPEIMESPNLSLRESSQQELSTQLSDSFKEVDGQADDSKDGSAKMESPSVSLRETRQQESIAIESDSLSGTLTGPCRPFSDQVYRGTNKQSADEISLDQSHSDNQFQDTFSDDRILEGYDDGSAIDTASTQFTSTSGHYTLKDLLILARIEEDRQVTEYYQLEHERLEKERLENDHHEDDRREKGGL</sequence>
<feature type="compositionally biased region" description="Basic and acidic residues" evidence="1">
    <location>
        <begin position="70"/>
        <end position="84"/>
    </location>
</feature>
<organism evidence="2">
    <name type="scientific">Spongospora subterranea</name>
    <dbReference type="NCBI Taxonomy" id="70186"/>
    <lineage>
        <taxon>Eukaryota</taxon>
        <taxon>Sar</taxon>
        <taxon>Rhizaria</taxon>
        <taxon>Endomyxa</taxon>
        <taxon>Phytomyxea</taxon>
        <taxon>Plasmodiophorida</taxon>
        <taxon>Plasmodiophoridae</taxon>
        <taxon>Spongospora</taxon>
    </lineage>
</organism>
<proteinExistence type="predicted"/>
<feature type="compositionally biased region" description="Acidic residues" evidence="1">
    <location>
        <begin position="1"/>
        <end position="14"/>
    </location>
</feature>